<sequence>MKTVLVLLSTDQFSVPLVRYLALEGKRYGWKICVGSMFGESCVRRMREEKFSNDVLFINITDYRQCDHAIRKVDLVIGMIPDVMLLQVADSCIAHGKDLITPSRLTRQLVAKKSQAEKSDVLLLFECGFSPGLDHVTLKKAIDNIHIRGGKIASLKTYSGSQIAESYIDNPWEYKLTEPSRELINLGKGNNRHLLNGQLQHIPYHQLLDRSEPIVIQGLPDIVAIPEGDALYYRKLYDLTEAHTVTKGRLVRKGFERIWKLIVQLGLTDNTNRIELFENKSIRYFLRSLLPYSPTEPLETQLQKHLGANWIELEALRWLGLFEDDWPEGHREITPAIILQHLLEKKLSMRAEDKDCIVMRHELEYDYQNFRHKFTSTLITQGEDLLNSATAKAISLTTGAAAKAYLVGNIKVKGLHTPTKKEIYDPILNELDDLGVAFHVEDKKILDADVKEPFDQIEYIVSQLHTPRYS</sequence>
<accession>A0A1M5UJ97</accession>
<dbReference type="AlphaFoldDB" id="A0A1M5UJ97"/>
<gene>
    <name evidence="3" type="ORF">SAMN04488109_4729</name>
</gene>
<dbReference type="Gene3D" id="3.40.50.720">
    <property type="entry name" value="NAD(P)-binding Rossmann-like Domain"/>
    <property type="match status" value="1"/>
</dbReference>
<dbReference type="PANTHER" id="PTHR11133:SF22">
    <property type="entry name" value="ALPHA-AMINOADIPIC SEMIALDEHYDE SYNTHASE, MITOCHONDRIAL"/>
    <property type="match status" value="1"/>
</dbReference>
<dbReference type="Gene3D" id="3.30.360.10">
    <property type="entry name" value="Dihydrodipicolinate Reductase, domain 2"/>
    <property type="match status" value="1"/>
</dbReference>
<dbReference type="GO" id="GO:0019878">
    <property type="term" value="P:lysine biosynthetic process via aminoadipic acid"/>
    <property type="evidence" value="ECO:0007669"/>
    <property type="project" value="TreeGrafter"/>
</dbReference>
<dbReference type="Pfam" id="PF16653">
    <property type="entry name" value="Sacchrp_dh_C"/>
    <property type="match status" value="1"/>
</dbReference>
<dbReference type="OrthoDB" id="1910498at2"/>
<keyword evidence="1" id="KW-0560">Oxidoreductase</keyword>
<dbReference type="GO" id="GO:0004753">
    <property type="term" value="F:saccharopine dehydrogenase activity"/>
    <property type="evidence" value="ECO:0007669"/>
    <property type="project" value="TreeGrafter"/>
</dbReference>
<dbReference type="RefSeq" id="WP_073138961.1">
    <property type="nucleotide sequence ID" value="NZ_FQWQ01000003.1"/>
</dbReference>
<dbReference type="GO" id="GO:0005737">
    <property type="term" value="C:cytoplasm"/>
    <property type="evidence" value="ECO:0007669"/>
    <property type="project" value="TreeGrafter"/>
</dbReference>
<evidence type="ECO:0000313" key="3">
    <source>
        <dbReference type="EMBL" id="SHH63152.1"/>
    </source>
</evidence>
<name>A0A1M5UJ97_9BACT</name>
<reference evidence="3 4" key="1">
    <citation type="submission" date="2016-11" db="EMBL/GenBank/DDBJ databases">
        <authorList>
            <person name="Jaros S."/>
            <person name="Januszkiewicz K."/>
            <person name="Wedrychowicz H."/>
        </authorList>
    </citation>
    <scope>NUCLEOTIDE SEQUENCE [LARGE SCALE GENOMIC DNA]</scope>
    <source>
        <strain evidence="3 4">DSM 24574</strain>
    </source>
</reference>
<evidence type="ECO:0000313" key="4">
    <source>
        <dbReference type="Proteomes" id="UP000184212"/>
    </source>
</evidence>
<dbReference type="Proteomes" id="UP000184212">
    <property type="component" value="Unassembled WGS sequence"/>
</dbReference>
<dbReference type="Gene3D" id="1.10.1870.10">
    <property type="entry name" value="Domain 3, Saccharopine reductase"/>
    <property type="match status" value="1"/>
</dbReference>
<organism evidence="3 4">
    <name type="scientific">Chryseolinea serpens</name>
    <dbReference type="NCBI Taxonomy" id="947013"/>
    <lineage>
        <taxon>Bacteria</taxon>
        <taxon>Pseudomonadati</taxon>
        <taxon>Bacteroidota</taxon>
        <taxon>Cytophagia</taxon>
        <taxon>Cytophagales</taxon>
        <taxon>Fulvivirgaceae</taxon>
        <taxon>Chryseolinea</taxon>
    </lineage>
</organism>
<dbReference type="InterPro" id="IPR032095">
    <property type="entry name" value="Sacchrp_dh-like_C"/>
</dbReference>
<dbReference type="STRING" id="947013.SAMN04488109_4729"/>
<dbReference type="EMBL" id="FQWQ01000003">
    <property type="protein sequence ID" value="SHH63152.1"/>
    <property type="molecule type" value="Genomic_DNA"/>
</dbReference>
<dbReference type="InterPro" id="IPR051168">
    <property type="entry name" value="AASS"/>
</dbReference>
<evidence type="ECO:0000256" key="1">
    <source>
        <dbReference type="ARBA" id="ARBA00023002"/>
    </source>
</evidence>
<dbReference type="PANTHER" id="PTHR11133">
    <property type="entry name" value="SACCHAROPINE DEHYDROGENASE"/>
    <property type="match status" value="1"/>
</dbReference>
<proteinExistence type="predicted"/>
<keyword evidence="4" id="KW-1185">Reference proteome</keyword>
<protein>
    <submittedName>
        <fullName evidence="3">Saccharopine dehydrogenase (NADP+, L-glutamate forming)</fullName>
    </submittedName>
</protein>
<feature type="domain" description="Saccharopine dehydrogenase-like C-terminal" evidence="2">
    <location>
        <begin position="128"/>
        <end position="435"/>
    </location>
</feature>
<evidence type="ECO:0000259" key="2">
    <source>
        <dbReference type="Pfam" id="PF16653"/>
    </source>
</evidence>
<dbReference type="SUPFAM" id="SSF55347">
    <property type="entry name" value="Glyceraldehyde-3-phosphate dehydrogenase-like, C-terminal domain"/>
    <property type="match status" value="1"/>
</dbReference>